<gene>
    <name evidence="2" type="ORF">GNP35_03460</name>
</gene>
<protein>
    <submittedName>
        <fullName evidence="2">Uncharacterized protein</fullName>
    </submittedName>
</protein>
<evidence type="ECO:0000313" key="2">
    <source>
        <dbReference type="EMBL" id="MUH71637.1"/>
    </source>
</evidence>
<dbReference type="Proteomes" id="UP000439994">
    <property type="component" value="Unassembled WGS sequence"/>
</dbReference>
<evidence type="ECO:0000313" key="3">
    <source>
        <dbReference type="Proteomes" id="UP000439994"/>
    </source>
</evidence>
<dbReference type="PROSITE" id="PS51257">
    <property type="entry name" value="PROKAR_LIPOPROTEIN"/>
    <property type="match status" value="1"/>
</dbReference>
<dbReference type="RefSeq" id="WP_155694519.1">
    <property type="nucleotide sequence ID" value="NZ_WOCD01000001.1"/>
</dbReference>
<evidence type="ECO:0000256" key="1">
    <source>
        <dbReference type="SAM" id="SignalP"/>
    </source>
</evidence>
<feature type="signal peptide" evidence="1">
    <location>
        <begin position="1"/>
        <end position="23"/>
    </location>
</feature>
<reference evidence="2 3" key="1">
    <citation type="submission" date="2019-11" db="EMBL/GenBank/DDBJ databases">
        <title>P. haliotis isolates from Z. marina roots.</title>
        <authorList>
            <person name="Cohen M."/>
            <person name="Jospin G."/>
            <person name="Eisen J.A."/>
            <person name="Coil D.A."/>
        </authorList>
    </citation>
    <scope>NUCLEOTIDE SEQUENCE [LARGE SCALE GENOMIC DNA]</scope>
    <source>
        <strain evidence="2 3">UCD-MCMsp1aY</strain>
    </source>
</reference>
<sequence length="162" mass="18205">MNIKLLSVPIAVPLLLSVLSLSGCQTHNTKSTNLTNSQNAEGQVTVEQMLSLASNQLNKTLPKMIDTETRLDNSYVKGNRFYYKSTLLNYYVDNMDVDVFNEEMSENTGNYICNSSDMLFFKENKIILVYSYYDDDAKFISDVIIDTGACDKLTSASSDTEE</sequence>
<keyword evidence="1" id="KW-0732">Signal</keyword>
<dbReference type="AlphaFoldDB" id="A0A6N8F977"/>
<dbReference type="EMBL" id="WOCD01000001">
    <property type="protein sequence ID" value="MUH71637.1"/>
    <property type="molecule type" value="Genomic_DNA"/>
</dbReference>
<name>A0A6N8F977_9GAMM</name>
<dbReference type="OrthoDB" id="6241000at2"/>
<organism evidence="2 3">
    <name type="scientific">Psychrosphaera haliotis</name>
    <dbReference type="NCBI Taxonomy" id="555083"/>
    <lineage>
        <taxon>Bacteria</taxon>
        <taxon>Pseudomonadati</taxon>
        <taxon>Pseudomonadota</taxon>
        <taxon>Gammaproteobacteria</taxon>
        <taxon>Alteromonadales</taxon>
        <taxon>Pseudoalteromonadaceae</taxon>
        <taxon>Psychrosphaera</taxon>
    </lineage>
</organism>
<proteinExistence type="predicted"/>
<dbReference type="Gene3D" id="3.30.300.250">
    <property type="match status" value="1"/>
</dbReference>
<comment type="caution">
    <text evidence="2">The sequence shown here is derived from an EMBL/GenBank/DDBJ whole genome shotgun (WGS) entry which is preliminary data.</text>
</comment>
<keyword evidence="3" id="KW-1185">Reference proteome</keyword>
<accession>A0A6N8F977</accession>
<feature type="chain" id="PRO_5026748143" evidence="1">
    <location>
        <begin position="24"/>
        <end position="162"/>
    </location>
</feature>